<protein>
    <recommendedName>
        <fullName evidence="4">Major facilitator superfamily (MFS) profile domain-containing protein</fullName>
    </recommendedName>
</protein>
<dbReference type="AlphaFoldDB" id="M3A7G0"/>
<dbReference type="KEGG" id="pfj:MYCFIDRAFT_78260"/>
<feature type="transmembrane region" description="Helical" evidence="1">
    <location>
        <begin position="20"/>
        <end position="38"/>
    </location>
</feature>
<keyword evidence="1" id="KW-0472">Membrane</keyword>
<dbReference type="GeneID" id="19341429"/>
<evidence type="ECO:0000256" key="1">
    <source>
        <dbReference type="SAM" id="Phobius"/>
    </source>
</evidence>
<accession>M3A7G0</accession>
<dbReference type="Proteomes" id="UP000016932">
    <property type="component" value="Unassembled WGS sequence"/>
</dbReference>
<evidence type="ECO:0000313" key="3">
    <source>
        <dbReference type="Proteomes" id="UP000016932"/>
    </source>
</evidence>
<dbReference type="eggNOG" id="KOG2533">
    <property type="taxonomic scope" value="Eukaryota"/>
</dbReference>
<keyword evidence="1" id="KW-0812">Transmembrane</keyword>
<evidence type="ECO:0008006" key="4">
    <source>
        <dbReference type="Google" id="ProtNLM"/>
    </source>
</evidence>
<feature type="transmembrane region" description="Helical" evidence="1">
    <location>
        <begin position="83"/>
        <end position="103"/>
    </location>
</feature>
<dbReference type="VEuPathDB" id="FungiDB:MYCFIDRAFT_78260"/>
<keyword evidence="3" id="KW-1185">Reference proteome</keyword>
<organism evidence="2 3">
    <name type="scientific">Pseudocercospora fijiensis (strain CIRAD86)</name>
    <name type="common">Black leaf streak disease fungus</name>
    <name type="synonym">Mycosphaerella fijiensis</name>
    <dbReference type="NCBI Taxonomy" id="383855"/>
    <lineage>
        <taxon>Eukaryota</taxon>
        <taxon>Fungi</taxon>
        <taxon>Dikarya</taxon>
        <taxon>Ascomycota</taxon>
        <taxon>Pezizomycotina</taxon>
        <taxon>Dothideomycetes</taxon>
        <taxon>Dothideomycetidae</taxon>
        <taxon>Mycosphaerellales</taxon>
        <taxon>Mycosphaerellaceae</taxon>
        <taxon>Pseudocercospora</taxon>
    </lineage>
</organism>
<keyword evidence="1" id="KW-1133">Transmembrane helix</keyword>
<name>M3A7G0_PSEFD</name>
<feature type="transmembrane region" description="Helical" evidence="1">
    <location>
        <begin position="50"/>
        <end position="71"/>
    </location>
</feature>
<evidence type="ECO:0000313" key="2">
    <source>
        <dbReference type="EMBL" id="EME80556.1"/>
    </source>
</evidence>
<sequence>MAGLIGILTIAIKHRLALTAMAWMQTVLGSPLILICSLPEIHIGGHTERTTAMGIFFVMYCAGNIGCPHMFLDSEVPRCPTAIKGLLGAYAAVAVLTAIYWAMCWTSNKRRAISGTDCEPQITESLHFPAG</sequence>
<dbReference type="RefSeq" id="XP_007928963.1">
    <property type="nucleotide sequence ID" value="XM_007930772.1"/>
</dbReference>
<reference evidence="2 3" key="1">
    <citation type="journal article" date="2012" name="PLoS Pathog.">
        <title>Diverse lifestyles and strategies of plant pathogenesis encoded in the genomes of eighteen Dothideomycetes fungi.</title>
        <authorList>
            <person name="Ohm R.A."/>
            <person name="Feau N."/>
            <person name="Henrissat B."/>
            <person name="Schoch C.L."/>
            <person name="Horwitz B.A."/>
            <person name="Barry K.W."/>
            <person name="Condon B.J."/>
            <person name="Copeland A.C."/>
            <person name="Dhillon B."/>
            <person name="Glaser F."/>
            <person name="Hesse C.N."/>
            <person name="Kosti I."/>
            <person name="LaButti K."/>
            <person name="Lindquist E.A."/>
            <person name="Lucas S."/>
            <person name="Salamov A.A."/>
            <person name="Bradshaw R.E."/>
            <person name="Ciuffetti L."/>
            <person name="Hamelin R.C."/>
            <person name="Kema G.H.J."/>
            <person name="Lawrence C."/>
            <person name="Scott J.A."/>
            <person name="Spatafora J.W."/>
            <person name="Turgeon B.G."/>
            <person name="de Wit P.J.G.M."/>
            <person name="Zhong S."/>
            <person name="Goodwin S.B."/>
            <person name="Grigoriev I.V."/>
        </authorList>
    </citation>
    <scope>NUCLEOTIDE SEQUENCE [LARGE SCALE GENOMIC DNA]</scope>
    <source>
        <strain evidence="2 3">CIRAD86</strain>
    </source>
</reference>
<dbReference type="OrthoDB" id="6730379at2759"/>
<dbReference type="HOGENOM" id="CLU_1928514_0_0_1"/>
<dbReference type="EMBL" id="KB446561">
    <property type="protein sequence ID" value="EME80556.1"/>
    <property type="molecule type" value="Genomic_DNA"/>
</dbReference>
<gene>
    <name evidence="2" type="ORF">MYCFIDRAFT_78260</name>
</gene>
<proteinExistence type="predicted"/>